<dbReference type="EMBL" id="MBFS01000230">
    <property type="protein sequence ID" value="PVV03469.1"/>
    <property type="molecule type" value="Genomic_DNA"/>
</dbReference>
<comment type="similarity">
    <text evidence="2">Belongs to the class-II aminoacyl-tRNA synthetase family.</text>
</comment>
<dbReference type="Proteomes" id="UP000245609">
    <property type="component" value="Unassembled WGS sequence"/>
</dbReference>
<evidence type="ECO:0000256" key="7">
    <source>
        <dbReference type="ARBA" id="ARBA00022679"/>
    </source>
</evidence>
<comment type="catalytic activity">
    <reaction evidence="13">
        <text>2 ATP + H(+) = P(1),P(4)-bis(5'-adenosyl) tetraphosphate + diphosphate</text>
        <dbReference type="Rhea" id="RHEA:34935"/>
        <dbReference type="ChEBI" id="CHEBI:15378"/>
        <dbReference type="ChEBI" id="CHEBI:30616"/>
        <dbReference type="ChEBI" id="CHEBI:33019"/>
        <dbReference type="ChEBI" id="CHEBI:58141"/>
    </reaction>
</comment>
<proteinExistence type="inferred from homology"/>
<dbReference type="Gene3D" id="3.30.930.10">
    <property type="entry name" value="Bira Bifunctional Protein, Domain 2"/>
    <property type="match status" value="1"/>
</dbReference>
<comment type="subcellular location">
    <subcellularLocation>
        <location evidence="1">Cytoplasm</location>
    </subcellularLocation>
</comment>
<dbReference type="GO" id="GO:0070150">
    <property type="term" value="P:mitochondrial glycyl-tRNA aminoacylation"/>
    <property type="evidence" value="ECO:0007669"/>
    <property type="project" value="TreeGrafter"/>
</dbReference>
<dbReference type="GO" id="GO:0004820">
    <property type="term" value="F:glycine-tRNA ligase activity"/>
    <property type="evidence" value="ECO:0007669"/>
    <property type="project" value="UniProtKB-EC"/>
</dbReference>
<comment type="subunit">
    <text evidence="3">Homodimer.</text>
</comment>
<dbReference type="InterPro" id="IPR045864">
    <property type="entry name" value="aa-tRNA-synth_II/BPL/LPL"/>
</dbReference>
<keyword evidence="9" id="KW-0067">ATP-binding</keyword>
<evidence type="ECO:0000256" key="4">
    <source>
        <dbReference type="ARBA" id="ARBA00012829"/>
    </source>
</evidence>
<protein>
    <recommendedName>
        <fullName evidence="4">glycine--tRNA ligase</fullName>
        <ecNumber evidence="4">6.1.1.14</ecNumber>
    </recommendedName>
    <alternativeName>
        <fullName evidence="12">Diadenosine tetraphosphate synthetase</fullName>
    </alternativeName>
</protein>
<gene>
    <name evidence="15" type="ORF">BB560_002054</name>
</gene>
<dbReference type="SUPFAM" id="SSF52954">
    <property type="entry name" value="Class II aaRS ABD-related"/>
    <property type="match status" value="1"/>
</dbReference>
<comment type="caution">
    <text evidence="15">The sequence shown here is derived from an EMBL/GenBank/DDBJ whole genome shotgun (WGS) entry which is preliminary data.</text>
</comment>
<evidence type="ECO:0000256" key="3">
    <source>
        <dbReference type="ARBA" id="ARBA00011738"/>
    </source>
</evidence>
<dbReference type="InterPro" id="IPR036621">
    <property type="entry name" value="Anticodon-bd_dom_sf"/>
</dbReference>
<dbReference type="PRINTS" id="PR01043">
    <property type="entry name" value="TRNASYNTHGLY"/>
</dbReference>
<dbReference type="FunFam" id="3.30.720.200:FF:000001">
    <property type="entry name" value="Glycine--tRNA ligase 2"/>
    <property type="match status" value="1"/>
</dbReference>
<dbReference type="InterPro" id="IPR006195">
    <property type="entry name" value="aa-tRNA-synth_II"/>
</dbReference>
<dbReference type="InterPro" id="IPR027031">
    <property type="entry name" value="Gly-tRNA_synthase/POLG2"/>
</dbReference>
<evidence type="ECO:0000256" key="12">
    <source>
        <dbReference type="ARBA" id="ARBA00030057"/>
    </source>
</evidence>
<name>A0A2T9ZFY1_9FUNG</name>
<dbReference type="PROSITE" id="PS50862">
    <property type="entry name" value="AA_TRNA_LIGASE_II"/>
    <property type="match status" value="1"/>
</dbReference>
<keyword evidence="5" id="KW-0963">Cytoplasm</keyword>
<dbReference type="GO" id="GO:0005739">
    <property type="term" value="C:mitochondrion"/>
    <property type="evidence" value="ECO:0007669"/>
    <property type="project" value="TreeGrafter"/>
</dbReference>
<dbReference type="FunFam" id="3.40.50.800:FF:000004">
    <property type="entry name" value="Glycine--tRNA ligase 2"/>
    <property type="match status" value="1"/>
</dbReference>
<evidence type="ECO:0000256" key="1">
    <source>
        <dbReference type="ARBA" id="ARBA00004496"/>
    </source>
</evidence>
<evidence type="ECO:0000256" key="2">
    <source>
        <dbReference type="ARBA" id="ARBA00008226"/>
    </source>
</evidence>
<feature type="domain" description="Aminoacyl-transfer RNA synthetases class-II family profile" evidence="14">
    <location>
        <begin position="266"/>
        <end position="570"/>
    </location>
</feature>
<dbReference type="OrthoDB" id="57698at2759"/>
<evidence type="ECO:0000256" key="6">
    <source>
        <dbReference type="ARBA" id="ARBA00022598"/>
    </source>
</evidence>
<dbReference type="STRING" id="133381.A0A2T9ZFY1"/>
<dbReference type="CDD" id="cd00774">
    <property type="entry name" value="GlyRS-like_core"/>
    <property type="match status" value="1"/>
</dbReference>
<dbReference type="Gene3D" id="3.40.50.800">
    <property type="entry name" value="Anticodon-binding domain"/>
    <property type="match status" value="1"/>
</dbReference>
<dbReference type="SUPFAM" id="SSF55681">
    <property type="entry name" value="Class II aaRS and biotin synthetases"/>
    <property type="match status" value="1"/>
</dbReference>
<dbReference type="Pfam" id="PF03129">
    <property type="entry name" value="HGTP_anticodon"/>
    <property type="match status" value="1"/>
</dbReference>
<dbReference type="CDD" id="cd00858">
    <property type="entry name" value="GlyRS_anticodon"/>
    <property type="match status" value="1"/>
</dbReference>
<evidence type="ECO:0000256" key="11">
    <source>
        <dbReference type="ARBA" id="ARBA00023146"/>
    </source>
</evidence>
<reference evidence="15 16" key="1">
    <citation type="journal article" date="2018" name="MBio">
        <title>Comparative Genomics Reveals the Core Gene Toolbox for the Fungus-Insect Symbiosis.</title>
        <authorList>
            <person name="Wang Y."/>
            <person name="Stata M."/>
            <person name="Wang W."/>
            <person name="Stajich J.E."/>
            <person name="White M.M."/>
            <person name="Moncalvo J.M."/>
        </authorList>
    </citation>
    <scope>NUCLEOTIDE SEQUENCE [LARGE SCALE GENOMIC DNA]</scope>
    <source>
        <strain evidence="15 16">SC-DP-2</strain>
    </source>
</reference>
<keyword evidence="16" id="KW-1185">Reference proteome</keyword>
<evidence type="ECO:0000313" key="15">
    <source>
        <dbReference type="EMBL" id="PVV03469.1"/>
    </source>
</evidence>
<organism evidence="15 16">
    <name type="scientific">Smittium megazygosporum</name>
    <dbReference type="NCBI Taxonomy" id="133381"/>
    <lineage>
        <taxon>Eukaryota</taxon>
        <taxon>Fungi</taxon>
        <taxon>Fungi incertae sedis</taxon>
        <taxon>Zoopagomycota</taxon>
        <taxon>Kickxellomycotina</taxon>
        <taxon>Harpellomycetes</taxon>
        <taxon>Harpellales</taxon>
        <taxon>Legeriomycetaceae</taxon>
        <taxon>Smittium</taxon>
    </lineage>
</organism>
<dbReference type="InterPro" id="IPR002315">
    <property type="entry name" value="tRNA-synt_gly"/>
</dbReference>
<evidence type="ECO:0000259" key="14">
    <source>
        <dbReference type="PROSITE" id="PS50862"/>
    </source>
</evidence>
<keyword evidence="11" id="KW-0030">Aminoacyl-tRNA synthetase</keyword>
<dbReference type="EC" id="6.1.1.14" evidence="4"/>
<evidence type="ECO:0000256" key="9">
    <source>
        <dbReference type="ARBA" id="ARBA00022840"/>
    </source>
</evidence>
<keyword evidence="7" id="KW-0808">Transferase</keyword>
<dbReference type="PANTHER" id="PTHR10745">
    <property type="entry name" value="GLYCYL-TRNA SYNTHETASE/DNA POLYMERASE SUBUNIT GAMMA-2"/>
    <property type="match status" value="1"/>
</dbReference>
<dbReference type="InterPro" id="IPR004154">
    <property type="entry name" value="Anticodon-bd"/>
</dbReference>
<evidence type="ECO:0000256" key="13">
    <source>
        <dbReference type="ARBA" id="ARBA00051967"/>
    </source>
</evidence>
<sequence>MRFPTLSKSKSPLFKSPLSYFKSFSSSIPKSPLPFSSPSFRYLSSVPSTSTEKMSKDKSFDRSAMESILTKRFFYVPSFSIYGGVAGLYDYGPIGSALQQNLINIWRQHFVIEEDMLEIDGAIITPAEVLKTSGHVDKFTDLMSKDTVTLEVFRADHLVEAVLEARLESDLAARTAEAQISKDSANALSQKKQKGSKPPVKLSDDIVNEYNEILAKIDNYNKIELSEIITKHDIRNPATNNTLTPPVEFNLMFESFIGPTGTHKGYLRPETAQAQFVNFSRLLEFNNQKMPFASAMVGKSFRNEISPRSGLLRVREFNMAEVEHFVDPENKAHKKFSEVANIKVRLLAAKTQEKGSTELTEMTIGDAVAQKIIDNQTLGYFIGRIYLYLIKIGIDPEKLRFRQHMSNEMAHYACDCWDAEIKSSYGWIECVGCADRSAFDLTVHSKKTKEKLVVRENLETPLIYDAFVCNINKKVFGPTFKQNAKPIQDHLESLSQSELESLKQQLDSQNSVTIQLKDNSSYEITSNMMTIDKQTFKESVREYTPNVIEPSFGIGRILYSLLEHSFCVRPDAELRAVFKFNPVVAPFKVLVLPLSGHDSFQPFLLSVARSLRSKGVPARVDDAASASIGRRYARNDELGIPFAITVDFQTVSENTITLRERDSTSQVRGPIEDILNTCVELVNGVSTWSSISQKFQSVSPSTEE</sequence>
<evidence type="ECO:0000256" key="8">
    <source>
        <dbReference type="ARBA" id="ARBA00022741"/>
    </source>
</evidence>
<keyword evidence="10" id="KW-0648">Protein biosynthesis</keyword>
<dbReference type="Gene3D" id="3.30.40.230">
    <property type="match status" value="1"/>
</dbReference>
<dbReference type="NCBIfam" id="TIGR00389">
    <property type="entry name" value="glyS_dimeric"/>
    <property type="match status" value="1"/>
</dbReference>
<evidence type="ECO:0000256" key="5">
    <source>
        <dbReference type="ARBA" id="ARBA00022490"/>
    </source>
</evidence>
<evidence type="ECO:0000256" key="10">
    <source>
        <dbReference type="ARBA" id="ARBA00022917"/>
    </source>
</evidence>
<dbReference type="FunFam" id="3.30.930.10:FF:000010">
    <property type="entry name" value="Glycyl-tRNA synthetase 1"/>
    <property type="match status" value="1"/>
</dbReference>
<dbReference type="InterPro" id="IPR033731">
    <property type="entry name" value="GlyRS-like_core"/>
</dbReference>
<dbReference type="Pfam" id="PF00587">
    <property type="entry name" value="tRNA-synt_2b"/>
    <property type="match status" value="1"/>
</dbReference>
<keyword evidence="6" id="KW-0436">Ligase</keyword>
<keyword evidence="8" id="KW-0547">Nucleotide-binding</keyword>
<dbReference type="PANTHER" id="PTHR10745:SF0">
    <property type="entry name" value="GLYCINE--TRNA LIGASE"/>
    <property type="match status" value="1"/>
</dbReference>
<dbReference type="GO" id="GO:0016740">
    <property type="term" value="F:transferase activity"/>
    <property type="evidence" value="ECO:0007669"/>
    <property type="project" value="UniProtKB-KW"/>
</dbReference>
<dbReference type="GO" id="GO:0005524">
    <property type="term" value="F:ATP binding"/>
    <property type="evidence" value="ECO:0007669"/>
    <property type="project" value="UniProtKB-KW"/>
</dbReference>
<dbReference type="AlphaFoldDB" id="A0A2T9ZFY1"/>
<accession>A0A2T9ZFY1</accession>
<dbReference type="NCBIfam" id="NF003211">
    <property type="entry name" value="PRK04173.1"/>
    <property type="match status" value="1"/>
</dbReference>
<evidence type="ECO:0000313" key="16">
    <source>
        <dbReference type="Proteomes" id="UP000245609"/>
    </source>
</evidence>
<dbReference type="FunFam" id="3.30.930.10:FF:000158">
    <property type="entry name" value="Glycyl-tRNA synthetase"/>
    <property type="match status" value="1"/>
</dbReference>
<dbReference type="Gene3D" id="3.30.720.200">
    <property type="match status" value="1"/>
</dbReference>
<dbReference type="InterPro" id="IPR002314">
    <property type="entry name" value="aa-tRNA-synt_IIb"/>
</dbReference>